<evidence type="ECO:0000256" key="8">
    <source>
        <dbReference type="ARBA" id="ARBA00022840"/>
    </source>
</evidence>
<dbReference type="InterPro" id="IPR035102">
    <property type="entry name" value="Phosphomevalonate_kinase"/>
</dbReference>
<evidence type="ECO:0000313" key="16">
    <source>
        <dbReference type="Proteomes" id="UP000694251"/>
    </source>
</evidence>
<sequence>MWSLQWFIFLLCYGVSYSPTTIRRGYRNSVDVIPLRFSSSGFHSSKFETERLHHGRVIDSAINVCHLRQISQSQIWDPGLSSLDFGNGGVTIRADLIKRSCLLLYLLIPGLYLSVWKRTTKFGEVDTFSFPAVALVNDPIPPNGVSEKKTNIPDATSPYAENISKRTKDFTSYTNRRVIEPQILQERHQLWGRRQWIFQYHNMSSEVGDFFFSVLMLVDDAISMRIRRLNQQQAGNYSTNTIIHISFFRRVPKSLVLRCNGWIADLAFRKRKRCDYLCHSSEMAVVASAPGKVLMTGGYLVLDKPNAGLVLSTNARFYAIVKPINEDVKPESWAWKWTDVKLTSPQLSRESMYKLSLKHLTLQSVSASDSRNPFVEHAIQYAIAAAHLATDKDKEALHKLLLQGLDITILGSNDFYSYRNQIESLGLPLTPESLGTLAPFASITFNAAESNGANSKPEVAKTGLGSSAAMTTAVVAALLHYLGVVDLSDPCKEGKFGCSDLDVIHMIAQTSHCLAQGKVGSGFDVSCAVYGSQRYVRFSPEVLSFAQVAVTGLPINEVIGTILKGKWDHERTEFSLPPLMNLFLGEPGSGGSSTPSMVGAVKKWQMSDPEKARENWQKLSDANLELETKLNVLSKLAKDHWDVYLGVIKSCSVLTSEKWVLHATEPINEAIIKELLEAREAMLRIRILMRQIGEAASVPIEPESQTQLLDSTMNAEGVLLAGVPGAGGFDAIFAITLGDSGSKLTQAWSSHNVLALLVREDPHGVCLESGDPRTTGITSGVSSILLE</sequence>
<evidence type="ECO:0000256" key="11">
    <source>
        <dbReference type="ARBA" id="ARBA00023221"/>
    </source>
</evidence>
<dbReference type="InterPro" id="IPR006204">
    <property type="entry name" value="GHMP_kinase_N_dom"/>
</dbReference>
<organism evidence="15 16">
    <name type="scientific">Arabidopsis suecica</name>
    <name type="common">Swedish thale-cress</name>
    <name type="synonym">Cardaminopsis suecica</name>
    <dbReference type="NCBI Taxonomy" id="45249"/>
    <lineage>
        <taxon>Eukaryota</taxon>
        <taxon>Viridiplantae</taxon>
        <taxon>Streptophyta</taxon>
        <taxon>Embryophyta</taxon>
        <taxon>Tracheophyta</taxon>
        <taxon>Spermatophyta</taxon>
        <taxon>Magnoliopsida</taxon>
        <taxon>eudicotyledons</taxon>
        <taxon>Gunneridae</taxon>
        <taxon>Pentapetalae</taxon>
        <taxon>rosids</taxon>
        <taxon>malvids</taxon>
        <taxon>Brassicales</taxon>
        <taxon>Brassicaceae</taxon>
        <taxon>Camelineae</taxon>
        <taxon>Arabidopsis</taxon>
    </lineage>
</organism>
<evidence type="ECO:0000256" key="5">
    <source>
        <dbReference type="ARBA" id="ARBA00022679"/>
    </source>
</evidence>
<dbReference type="PANTHER" id="PTHR31814:SF2">
    <property type="entry name" value="PHOSPHOMEVALONATE KINASE"/>
    <property type="match status" value="1"/>
</dbReference>
<feature type="domain" description="GHMP kinase C-terminal" evidence="14">
    <location>
        <begin position="680"/>
        <end position="751"/>
    </location>
</feature>
<keyword evidence="9" id="KW-0752">Steroid biosynthesis</keyword>
<comment type="caution">
    <text evidence="15">The sequence shown here is derived from an EMBL/GenBank/DDBJ whole genome shotgun (WGS) entry which is preliminary data.</text>
</comment>
<accession>A0A8T2CHM1</accession>
<keyword evidence="11" id="KW-0753">Steroid metabolism</keyword>
<dbReference type="InterPro" id="IPR016005">
    <property type="entry name" value="Erg8"/>
</dbReference>
<dbReference type="PANTHER" id="PTHR31814">
    <property type="match status" value="1"/>
</dbReference>
<dbReference type="OrthoDB" id="10262935at2759"/>
<protein>
    <recommendedName>
        <fullName evidence="3">phosphomevalonate kinase</fullName>
        <ecNumber evidence="3">2.7.4.2</ecNumber>
    </recommendedName>
</protein>
<evidence type="ECO:0000256" key="6">
    <source>
        <dbReference type="ARBA" id="ARBA00022741"/>
    </source>
</evidence>
<feature type="domain" description="GHMP kinase N-terminal" evidence="13">
    <location>
        <begin position="461"/>
        <end position="531"/>
    </location>
</feature>
<name>A0A8T2CHM1_ARASU</name>
<comment type="pathway">
    <text evidence="1">Isoprenoid biosynthesis; isopentenyl diphosphate biosynthesis via mevalonate pathway; isopentenyl diphosphate from (R)-mevalonate: step 2/3.</text>
</comment>
<evidence type="ECO:0000256" key="7">
    <source>
        <dbReference type="ARBA" id="ARBA00022777"/>
    </source>
</evidence>
<evidence type="ECO:0000256" key="4">
    <source>
        <dbReference type="ARBA" id="ARBA00022516"/>
    </source>
</evidence>
<dbReference type="Proteomes" id="UP000694251">
    <property type="component" value="Chromosome 6"/>
</dbReference>
<keyword evidence="12" id="KW-0732">Signal</keyword>
<dbReference type="Pfam" id="PF08544">
    <property type="entry name" value="GHMP_kinases_C"/>
    <property type="match status" value="1"/>
</dbReference>
<evidence type="ECO:0000256" key="2">
    <source>
        <dbReference type="ARBA" id="ARBA00006495"/>
    </source>
</evidence>
<dbReference type="FunFam" id="3.30.230.10:FF:000069">
    <property type="entry name" value="Probable phosphomevalonate kinase"/>
    <property type="match status" value="1"/>
</dbReference>
<comment type="similarity">
    <text evidence="2">Belongs to the GHMP kinase family. Mevalonate kinase subfamily.</text>
</comment>
<dbReference type="GO" id="GO:0005777">
    <property type="term" value="C:peroxisome"/>
    <property type="evidence" value="ECO:0007669"/>
    <property type="project" value="TreeGrafter"/>
</dbReference>
<dbReference type="EMBL" id="JAEFBJ010000006">
    <property type="protein sequence ID" value="KAG7598939.1"/>
    <property type="molecule type" value="Genomic_DNA"/>
</dbReference>
<dbReference type="GO" id="GO:0004631">
    <property type="term" value="F:phosphomevalonate kinase activity"/>
    <property type="evidence" value="ECO:0007669"/>
    <property type="project" value="UniProtKB-EC"/>
</dbReference>
<keyword evidence="5" id="KW-0808">Transferase</keyword>
<dbReference type="GO" id="GO:0010142">
    <property type="term" value="P:farnesyl diphosphate biosynthetic process, mevalonate pathway"/>
    <property type="evidence" value="ECO:0007669"/>
    <property type="project" value="TreeGrafter"/>
</dbReference>
<evidence type="ECO:0000256" key="9">
    <source>
        <dbReference type="ARBA" id="ARBA00022955"/>
    </source>
</evidence>
<keyword evidence="10" id="KW-0443">Lipid metabolism</keyword>
<keyword evidence="4" id="KW-0444">Lipid biosynthesis</keyword>
<dbReference type="GO" id="GO:0006694">
    <property type="term" value="P:steroid biosynthetic process"/>
    <property type="evidence" value="ECO:0007669"/>
    <property type="project" value="UniProtKB-KW"/>
</dbReference>
<keyword evidence="7 15" id="KW-0418">Kinase</keyword>
<evidence type="ECO:0000313" key="15">
    <source>
        <dbReference type="EMBL" id="KAG7598939.1"/>
    </source>
</evidence>
<evidence type="ECO:0000256" key="3">
    <source>
        <dbReference type="ARBA" id="ARBA00012958"/>
    </source>
</evidence>
<proteinExistence type="inferred from homology"/>
<evidence type="ECO:0000259" key="14">
    <source>
        <dbReference type="Pfam" id="PF08544"/>
    </source>
</evidence>
<evidence type="ECO:0000256" key="1">
    <source>
        <dbReference type="ARBA" id="ARBA00005017"/>
    </source>
</evidence>
<evidence type="ECO:0000256" key="12">
    <source>
        <dbReference type="SAM" id="SignalP"/>
    </source>
</evidence>
<dbReference type="GO" id="GO:0005524">
    <property type="term" value="F:ATP binding"/>
    <property type="evidence" value="ECO:0007669"/>
    <property type="project" value="UniProtKB-KW"/>
</dbReference>
<keyword evidence="16" id="KW-1185">Reference proteome</keyword>
<dbReference type="Pfam" id="PF00288">
    <property type="entry name" value="GHMP_kinases_N"/>
    <property type="match status" value="1"/>
</dbReference>
<dbReference type="AlphaFoldDB" id="A0A8T2CHM1"/>
<dbReference type="NCBIfam" id="TIGR01219">
    <property type="entry name" value="Pmev_kin_ERG8"/>
    <property type="match status" value="1"/>
</dbReference>
<keyword evidence="6" id="KW-0547">Nucleotide-binding</keyword>
<dbReference type="GO" id="GO:0019287">
    <property type="term" value="P:isopentenyl diphosphate biosynthetic process, mevalonate pathway"/>
    <property type="evidence" value="ECO:0007669"/>
    <property type="project" value="TreeGrafter"/>
</dbReference>
<reference evidence="15 16" key="1">
    <citation type="submission" date="2020-12" db="EMBL/GenBank/DDBJ databases">
        <title>Concerted genomic and epigenomic changes stabilize Arabidopsis allopolyploids.</title>
        <authorList>
            <person name="Chen Z."/>
        </authorList>
    </citation>
    <scope>NUCLEOTIDE SEQUENCE [LARGE SCALE GENOMIC DNA]</scope>
    <source>
        <strain evidence="15">As9502</strain>
        <tissue evidence="15">Leaf</tissue>
    </source>
</reference>
<dbReference type="EC" id="2.7.4.2" evidence="3"/>
<keyword evidence="8" id="KW-0067">ATP-binding</keyword>
<feature type="chain" id="PRO_5035717647" description="phosphomevalonate kinase" evidence="12">
    <location>
        <begin position="19"/>
        <end position="787"/>
    </location>
</feature>
<gene>
    <name evidence="15" type="ORF">ISN44_As06g031450</name>
</gene>
<evidence type="ECO:0000259" key="13">
    <source>
        <dbReference type="Pfam" id="PF00288"/>
    </source>
</evidence>
<dbReference type="InterPro" id="IPR013750">
    <property type="entry name" value="GHMP_kinase_C_dom"/>
</dbReference>
<feature type="signal peptide" evidence="12">
    <location>
        <begin position="1"/>
        <end position="18"/>
    </location>
</feature>
<evidence type="ECO:0000256" key="10">
    <source>
        <dbReference type="ARBA" id="ARBA00023098"/>
    </source>
</evidence>